<dbReference type="PANTHER" id="PTHR43194:SF4">
    <property type="entry name" value="AB HYDROLASE-1 DOMAIN-CONTAINING PROTEIN"/>
    <property type="match status" value="1"/>
</dbReference>
<dbReference type="Proteomes" id="UP000813444">
    <property type="component" value="Unassembled WGS sequence"/>
</dbReference>
<evidence type="ECO:0000256" key="1">
    <source>
        <dbReference type="SAM" id="SignalP"/>
    </source>
</evidence>
<keyword evidence="3" id="KW-1185">Reference proteome</keyword>
<gene>
    <name evidence="2" type="ORF">B0I35DRAFT_439794</name>
</gene>
<feature type="chain" id="PRO_5035453573" evidence="1">
    <location>
        <begin position="21"/>
        <end position="387"/>
    </location>
</feature>
<keyword evidence="1" id="KW-0732">Signal</keyword>
<dbReference type="Gene3D" id="3.40.50.1820">
    <property type="entry name" value="alpha/beta hydrolase"/>
    <property type="match status" value="1"/>
</dbReference>
<comment type="caution">
    <text evidence="2">The sequence shown here is derived from an EMBL/GenBank/DDBJ whole genome shotgun (WGS) entry which is preliminary data.</text>
</comment>
<keyword evidence="2" id="KW-0378">Hydrolase</keyword>
<feature type="signal peptide" evidence="1">
    <location>
        <begin position="1"/>
        <end position="20"/>
    </location>
</feature>
<evidence type="ECO:0000313" key="3">
    <source>
        <dbReference type="Proteomes" id="UP000813444"/>
    </source>
</evidence>
<sequence>MFHYGVRVVALSLALLPVAAFTNGCTGDNAINPLCQTNETPYIRSFFYVGGRYVETATGNVTVDQIYVEKLLPVHGVSQPNPLVFFHGGGTSAVTWLNTPDNRMGWASYFISQGYAVYLVDAYSGARSAANDFASLTFAPGVSREIAQARWTAPSENHTQWPGSGVDNDPAFQAFVKTLIPWTLNFERQELAMRASGCKLLSLITKSNTRHGSRLGKAFLIAHSLGAFYPILLSNDCPEFIKGSINLEPATTPFWRYNSGELGGVPQSPWGLTFSRLSYDPPINNASELHVETVGEDTLEQRQCYQQSEPARKLPNVSRVPYLGLSGEAGFITASGRCIADYLRQVGVTLQWIQLEDVGIRGNGHFMHVELNNLEIAKLVENWMSNI</sequence>
<name>A0A8K0SLE0_9HYPO</name>
<organism evidence="2 3">
    <name type="scientific">Stachybotrys elegans</name>
    <dbReference type="NCBI Taxonomy" id="80388"/>
    <lineage>
        <taxon>Eukaryota</taxon>
        <taxon>Fungi</taxon>
        <taxon>Dikarya</taxon>
        <taxon>Ascomycota</taxon>
        <taxon>Pezizomycotina</taxon>
        <taxon>Sordariomycetes</taxon>
        <taxon>Hypocreomycetidae</taxon>
        <taxon>Hypocreales</taxon>
        <taxon>Stachybotryaceae</taxon>
        <taxon>Stachybotrys</taxon>
    </lineage>
</organism>
<dbReference type="GO" id="GO:0016787">
    <property type="term" value="F:hydrolase activity"/>
    <property type="evidence" value="ECO:0007669"/>
    <property type="project" value="UniProtKB-KW"/>
</dbReference>
<reference evidence="2" key="1">
    <citation type="journal article" date="2021" name="Nat. Commun.">
        <title>Genetic determinants of endophytism in the Arabidopsis root mycobiome.</title>
        <authorList>
            <person name="Mesny F."/>
            <person name="Miyauchi S."/>
            <person name="Thiergart T."/>
            <person name="Pickel B."/>
            <person name="Atanasova L."/>
            <person name="Karlsson M."/>
            <person name="Huettel B."/>
            <person name="Barry K.W."/>
            <person name="Haridas S."/>
            <person name="Chen C."/>
            <person name="Bauer D."/>
            <person name="Andreopoulos W."/>
            <person name="Pangilinan J."/>
            <person name="LaButti K."/>
            <person name="Riley R."/>
            <person name="Lipzen A."/>
            <person name="Clum A."/>
            <person name="Drula E."/>
            <person name="Henrissat B."/>
            <person name="Kohler A."/>
            <person name="Grigoriev I.V."/>
            <person name="Martin F.M."/>
            <person name="Hacquard S."/>
        </authorList>
    </citation>
    <scope>NUCLEOTIDE SEQUENCE</scope>
    <source>
        <strain evidence="2">MPI-CAGE-CH-0235</strain>
    </source>
</reference>
<dbReference type="AlphaFoldDB" id="A0A8K0SLE0"/>
<evidence type="ECO:0000313" key="2">
    <source>
        <dbReference type="EMBL" id="KAH7310845.1"/>
    </source>
</evidence>
<dbReference type="InterPro" id="IPR029058">
    <property type="entry name" value="AB_hydrolase_fold"/>
</dbReference>
<dbReference type="SUPFAM" id="SSF53474">
    <property type="entry name" value="alpha/beta-Hydrolases"/>
    <property type="match status" value="1"/>
</dbReference>
<dbReference type="InterPro" id="IPR050228">
    <property type="entry name" value="Carboxylesterase_BioH"/>
</dbReference>
<dbReference type="CDD" id="cd12809">
    <property type="entry name" value="Esterase_713_like-2"/>
    <property type="match status" value="1"/>
</dbReference>
<protein>
    <submittedName>
        <fullName evidence="2">Alpha/Beta hydrolase protein</fullName>
    </submittedName>
</protein>
<dbReference type="EMBL" id="JAGPNK010000012">
    <property type="protein sequence ID" value="KAH7310845.1"/>
    <property type="molecule type" value="Genomic_DNA"/>
</dbReference>
<proteinExistence type="predicted"/>
<dbReference type="PANTHER" id="PTHR43194">
    <property type="entry name" value="HYDROLASE ALPHA/BETA FOLD FAMILY"/>
    <property type="match status" value="1"/>
</dbReference>
<accession>A0A8K0SLE0</accession>
<dbReference type="OrthoDB" id="9978720at2759"/>